<reference evidence="3 4" key="1">
    <citation type="submission" date="2016-09" db="EMBL/GenBank/DDBJ databases">
        <title>Complete genome sequence of the Lysinibacillus sphaericus LMG 22257, a specie of Bacillus with ureolytic activity that can effectively biodeposit calcium carbonate.</title>
        <authorList>
            <person name="Yan W."/>
        </authorList>
    </citation>
    <scope>NUCLEOTIDE SEQUENCE [LARGE SCALE GENOMIC DNA]</scope>
    <source>
        <strain evidence="3 4">LMG 22257</strain>
    </source>
</reference>
<gene>
    <name evidence="3" type="ORF">BI350_12895</name>
</gene>
<evidence type="ECO:0000313" key="4">
    <source>
        <dbReference type="Proteomes" id="UP000185746"/>
    </source>
</evidence>
<keyword evidence="2" id="KW-1133">Transmembrane helix</keyword>
<dbReference type="PANTHER" id="PTHR37313:SF2">
    <property type="entry name" value="UPF0749 PROTEIN YLXX"/>
    <property type="match status" value="1"/>
</dbReference>
<dbReference type="EMBL" id="CP017560">
    <property type="protein sequence ID" value="AOV08342.1"/>
    <property type="molecule type" value="Genomic_DNA"/>
</dbReference>
<dbReference type="Proteomes" id="UP000185746">
    <property type="component" value="Chromosome"/>
</dbReference>
<dbReference type="RefSeq" id="WP_075528499.1">
    <property type="nucleotide sequence ID" value="NZ_CP017560.1"/>
</dbReference>
<dbReference type="Gene3D" id="3.30.70.1880">
    <property type="entry name" value="Protein of unknown function DUF881"/>
    <property type="match status" value="1"/>
</dbReference>
<feature type="transmembrane region" description="Helical" evidence="2">
    <location>
        <begin position="7"/>
        <end position="25"/>
    </location>
</feature>
<name>A0A1D8JHZ6_9BACL</name>
<dbReference type="Pfam" id="PF05949">
    <property type="entry name" value="DUF881"/>
    <property type="match status" value="1"/>
</dbReference>
<evidence type="ECO:0000256" key="2">
    <source>
        <dbReference type="SAM" id="Phobius"/>
    </source>
</evidence>
<organism evidence="3 4">
    <name type="scientific">Sporosarcina ureilytica</name>
    <dbReference type="NCBI Taxonomy" id="298596"/>
    <lineage>
        <taxon>Bacteria</taxon>
        <taxon>Bacillati</taxon>
        <taxon>Bacillota</taxon>
        <taxon>Bacilli</taxon>
        <taxon>Bacillales</taxon>
        <taxon>Caryophanaceae</taxon>
        <taxon>Sporosarcina</taxon>
    </lineage>
</organism>
<evidence type="ECO:0000313" key="3">
    <source>
        <dbReference type="EMBL" id="AOV08342.1"/>
    </source>
</evidence>
<keyword evidence="2" id="KW-0812">Transmembrane</keyword>
<sequence>MRRQLKFTIVLLIVGFMIAIQYNTIQKPEKRDTRDMWAIRNELSNEKKLHSELLSEIRGLDETIRTYESLNDENTGKALKETVDKLHAQAGMTDTEGPGLLIEVEPSPESIALGIEITSISPDLLTRFVNELNRVKWRALEIDGKRYTSLSAIRDINGYTTVNGLNVSSPPFTIKVITDTFEDSEKVYNTLQASAIHDDFYLDDLVLRVGESVDSVKIRGWKESIKNLYLNELPKGE</sequence>
<proteinExistence type="inferred from homology"/>
<dbReference type="PANTHER" id="PTHR37313">
    <property type="entry name" value="UPF0749 PROTEIN RV1825"/>
    <property type="match status" value="1"/>
</dbReference>
<dbReference type="KEGG" id="surl:BI350_12895"/>
<keyword evidence="2" id="KW-0472">Membrane</keyword>
<comment type="similarity">
    <text evidence="1">Belongs to the UPF0749 family.</text>
</comment>
<dbReference type="AlphaFoldDB" id="A0A1D8JHZ6"/>
<accession>A0A1D8JHZ6</accession>
<dbReference type="InterPro" id="IPR010273">
    <property type="entry name" value="DUF881"/>
</dbReference>
<evidence type="ECO:0008006" key="5">
    <source>
        <dbReference type="Google" id="ProtNLM"/>
    </source>
</evidence>
<evidence type="ECO:0000256" key="1">
    <source>
        <dbReference type="ARBA" id="ARBA00009108"/>
    </source>
</evidence>
<protein>
    <recommendedName>
        <fullName evidence="5">NgoFVII family restriction endonuclease</fullName>
    </recommendedName>
</protein>
<keyword evidence="4" id="KW-1185">Reference proteome</keyword>